<evidence type="ECO:0000313" key="2">
    <source>
        <dbReference type="Proteomes" id="UP000006334"/>
    </source>
</evidence>
<gene>
    <name evidence="1" type="ORF">GLIP_2485</name>
</gene>
<reference evidence="1 2" key="1">
    <citation type="journal article" date="2017" name="Antonie Van Leeuwenhoek">
        <title>Rhizobium rhizosphaerae sp. nov., a novel species isolated from rice rhizosphere.</title>
        <authorList>
            <person name="Zhao J.J."/>
            <person name="Zhang J."/>
            <person name="Zhang R.J."/>
            <person name="Zhang C.W."/>
            <person name="Yin H.Q."/>
            <person name="Zhang X.X."/>
        </authorList>
    </citation>
    <scope>NUCLEOTIDE SEQUENCE [LARGE SCALE GENOMIC DNA]</scope>
    <source>
        <strain evidence="1 2">E3</strain>
    </source>
</reference>
<evidence type="ECO:0000313" key="1">
    <source>
        <dbReference type="EMBL" id="GAC15111.1"/>
    </source>
</evidence>
<dbReference type="OrthoDB" id="6388807at2"/>
<dbReference type="AlphaFoldDB" id="K6XTU8"/>
<organism evidence="1 2">
    <name type="scientific">Aliiglaciecola lipolytica E3</name>
    <dbReference type="NCBI Taxonomy" id="1127673"/>
    <lineage>
        <taxon>Bacteria</taxon>
        <taxon>Pseudomonadati</taxon>
        <taxon>Pseudomonadota</taxon>
        <taxon>Gammaproteobacteria</taxon>
        <taxon>Alteromonadales</taxon>
        <taxon>Alteromonadaceae</taxon>
        <taxon>Aliiglaciecola</taxon>
    </lineage>
</organism>
<dbReference type="STRING" id="1127673.GLIP_2485"/>
<accession>K6XTU8</accession>
<dbReference type="PROSITE" id="PS51257">
    <property type="entry name" value="PROKAR_LIPOPROTEIN"/>
    <property type="match status" value="1"/>
</dbReference>
<evidence type="ECO:0008006" key="3">
    <source>
        <dbReference type="Google" id="ProtNLM"/>
    </source>
</evidence>
<name>K6XTU8_9ALTE</name>
<proteinExistence type="predicted"/>
<dbReference type="RefSeq" id="WP_008844916.1">
    <property type="nucleotide sequence ID" value="NZ_BAEN01000049.1"/>
</dbReference>
<sequence length="144" mass="16675">MKAPFYRIISIFTFSTLVLLTGCVANDESQLHVRHVFDKRITTQSSGFAFSMTWFLPPEELFGNQKNSIFANMGLKSTKHQIPRFSIDNETRLKLEDIAIKRLENELESNQMCPHGYKIEQIKWLERSIEFVGTCQQIDSTPKT</sequence>
<comment type="caution">
    <text evidence="1">The sequence shown here is derived from an EMBL/GenBank/DDBJ whole genome shotgun (WGS) entry which is preliminary data.</text>
</comment>
<protein>
    <recommendedName>
        <fullName evidence="3">Lipoprotein</fullName>
    </recommendedName>
</protein>
<keyword evidence="2" id="KW-1185">Reference proteome</keyword>
<dbReference type="Proteomes" id="UP000006334">
    <property type="component" value="Unassembled WGS sequence"/>
</dbReference>
<dbReference type="EMBL" id="BAEN01000049">
    <property type="protein sequence ID" value="GAC15111.1"/>
    <property type="molecule type" value="Genomic_DNA"/>
</dbReference>